<dbReference type="PROSITE" id="PS50983">
    <property type="entry name" value="FE_B12_PBP"/>
    <property type="match status" value="1"/>
</dbReference>
<dbReference type="OrthoDB" id="9787830at2"/>
<evidence type="ECO:0000256" key="2">
    <source>
        <dbReference type="ARBA" id="ARBA00022729"/>
    </source>
</evidence>
<comment type="similarity">
    <text evidence="1">Belongs to the bacterial solute-binding protein 8 family.</text>
</comment>
<evidence type="ECO:0000313" key="4">
    <source>
        <dbReference type="EMBL" id="CCW33991.1"/>
    </source>
</evidence>
<organism evidence="4 5">
    <name type="scientific">Chthonomonas calidirosea (strain DSM 23976 / ICMP 18418 / T49)</name>
    <dbReference type="NCBI Taxonomy" id="1303518"/>
    <lineage>
        <taxon>Bacteria</taxon>
        <taxon>Bacillati</taxon>
        <taxon>Armatimonadota</taxon>
        <taxon>Chthonomonadia</taxon>
        <taxon>Chthonomonadales</taxon>
        <taxon>Chthonomonadaceae</taxon>
        <taxon>Chthonomonas</taxon>
    </lineage>
</organism>
<dbReference type="InterPro" id="IPR050902">
    <property type="entry name" value="ABC_Transporter_SBP"/>
</dbReference>
<keyword evidence="5" id="KW-1185">Reference proteome</keyword>
<dbReference type="KEGG" id="ccz:CCALI_00153"/>
<accession>S0ES64</accession>
<dbReference type="SUPFAM" id="SSF53807">
    <property type="entry name" value="Helical backbone' metal receptor"/>
    <property type="match status" value="1"/>
</dbReference>
<dbReference type="GO" id="GO:0071281">
    <property type="term" value="P:cellular response to iron ion"/>
    <property type="evidence" value="ECO:0007669"/>
    <property type="project" value="TreeGrafter"/>
</dbReference>
<dbReference type="PANTHER" id="PTHR30535">
    <property type="entry name" value="VITAMIN B12-BINDING PROTEIN"/>
    <property type="match status" value="1"/>
</dbReference>
<sequence>MKFHFIFGMVFLAAVCGGCGRYPAAHEVRPKLFPSSGSPCVLRDQTGFRLVLTACPRRIVSLAPSNTEIVYDLGAQDRIVAVTTADDYPPSVKRKPKVGPMMNASIENILAYHPDLVLAFGGLNDREIRQLRYLHVPTLVVDPHNLSEVYASILLIGRAVGEKEKASLLVQTMKRRLLQIERIVAHAKRRPKVLMIYQLNPIYTTGSNSFIDDAIEYAGGRNAALTLSADDTLSPEEVVLAQPDVIACSPDLVPYVVRMPGWKESVPAVRYRRFFPDDSPQGTLVRPTPRLVDGIKNLAHFLHPELFTKETKHVHTALKG</sequence>
<dbReference type="PANTHER" id="PTHR30535:SF34">
    <property type="entry name" value="MOLYBDATE-BINDING PROTEIN MOLA"/>
    <property type="match status" value="1"/>
</dbReference>
<dbReference type="Pfam" id="PF01497">
    <property type="entry name" value="Peripla_BP_2"/>
    <property type="match status" value="1"/>
</dbReference>
<dbReference type="InParanoid" id="S0ES64"/>
<dbReference type="HOGENOM" id="CLU_038034_2_8_0"/>
<dbReference type="STRING" id="454171.CP488_01004"/>
<dbReference type="AlphaFoldDB" id="S0ES64"/>
<dbReference type="EMBL" id="HF951689">
    <property type="protein sequence ID" value="CCW33991.1"/>
    <property type="molecule type" value="Genomic_DNA"/>
</dbReference>
<evidence type="ECO:0000313" key="5">
    <source>
        <dbReference type="Proteomes" id="UP000014227"/>
    </source>
</evidence>
<name>S0ES64_CHTCT</name>
<dbReference type="eggNOG" id="COG0614">
    <property type="taxonomic scope" value="Bacteria"/>
</dbReference>
<dbReference type="PATRIC" id="fig|1303518.3.peg.155"/>
<protein>
    <submittedName>
        <fullName evidence="4">ABC-type Fe3+-hydroxamate transport system,periplasmic component</fullName>
    </submittedName>
</protein>
<dbReference type="CDD" id="cd01143">
    <property type="entry name" value="YvrC"/>
    <property type="match status" value="1"/>
</dbReference>
<evidence type="ECO:0000259" key="3">
    <source>
        <dbReference type="PROSITE" id="PS50983"/>
    </source>
</evidence>
<dbReference type="FunCoup" id="S0ES64">
    <property type="interactions" value="200"/>
</dbReference>
<feature type="domain" description="Fe/B12 periplasmic-binding" evidence="3">
    <location>
        <begin position="58"/>
        <end position="306"/>
    </location>
</feature>
<gene>
    <name evidence="4" type="ORF">CCALI_00153</name>
</gene>
<dbReference type="NCBIfam" id="NF038402">
    <property type="entry name" value="TroA_like"/>
    <property type="match status" value="1"/>
</dbReference>
<keyword evidence="2" id="KW-0732">Signal</keyword>
<reference evidence="5" key="1">
    <citation type="submission" date="2013-03" db="EMBL/GenBank/DDBJ databases">
        <title>Genome sequence of Chthonomonas calidirosea, the first sequenced genome from the Armatimonadetes phylum (formally candidate division OP10).</title>
        <authorList>
            <person name="Lee K.C.Y."/>
            <person name="Morgan X.C."/>
            <person name="Dunfield P.F."/>
            <person name="Tamas I."/>
            <person name="Houghton K.M."/>
            <person name="Vyssotski M."/>
            <person name="Ryan J.L.J."/>
            <person name="Lagutin K."/>
            <person name="McDonald I.R."/>
            <person name="Stott M.B."/>
        </authorList>
    </citation>
    <scope>NUCLEOTIDE SEQUENCE [LARGE SCALE GENOMIC DNA]</scope>
    <source>
        <strain evidence="5">DSM 23976 / ICMP 18418 / T49</strain>
    </source>
</reference>
<proteinExistence type="inferred from homology"/>
<dbReference type="InterPro" id="IPR054828">
    <property type="entry name" value="Vit_B12_bind_prot"/>
</dbReference>
<evidence type="ECO:0000256" key="1">
    <source>
        <dbReference type="ARBA" id="ARBA00008814"/>
    </source>
</evidence>
<dbReference type="InterPro" id="IPR002491">
    <property type="entry name" value="ABC_transptr_periplasmic_BD"/>
</dbReference>
<dbReference type="Proteomes" id="UP000014227">
    <property type="component" value="Chromosome I"/>
</dbReference>
<dbReference type="RefSeq" id="WP_016481555.1">
    <property type="nucleotide sequence ID" value="NC_021487.1"/>
</dbReference>
<dbReference type="Gene3D" id="3.40.50.1980">
    <property type="entry name" value="Nitrogenase molybdenum iron protein domain"/>
    <property type="match status" value="2"/>
</dbReference>